<dbReference type="EMBL" id="JAHPRE010000056">
    <property type="protein sequence ID" value="MCU4397826.1"/>
    <property type="molecule type" value="Genomic_DNA"/>
</dbReference>
<protein>
    <submittedName>
        <fullName evidence="2">PAS domain-containing protein</fullName>
    </submittedName>
</protein>
<dbReference type="Gene3D" id="3.30.450.20">
    <property type="entry name" value="PAS domain"/>
    <property type="match status" value="1"/>
</dbReference>
<dbReference type="CDD" id="cd00130">
    <property type="entry name" value="PAS"/>
    <property type="match status" value="1"/>
</dbReference>
<feature type="domain" description="PAS" evidence="1">
    <location>
        <begin position="161"/>
        <end position="206"/>
    </location>
</feature>
<dbReference type="RefSeq" id="WP_042119772.1">
    <property type="nucleotide sequence ID" value="NZ_JAHPRE010000056.1"/>
</dbReference>
<comment type="caution">
    <text evidence="2">The sequence shown here is derived from an EMBL/GenBank/DDBJ whole genome shotgun (WGS) entry which is preliminary data.</text>
</comment>
<dbReference type="SUPFAM" id="SSF55785">
    <property type="entry name" value="PYP-like sensor domain (PAS domain)"/>
    <property type="match status" value="1"/>
</dbReference>
<name>A0AAW5RC15_ACIJU</name>
<evidence type="ECO:0000313" key="2">
    <source>
        <dbReference type="EMBL" id="MCU4397826.1"/>
    </source>
</evidence>
<accession>A0AAW5RC15</accession>
<dbReference type="InterPro" id="IPR013655">
    <property type="entry name" value="PAS_fold_3"/>
</dbReference>
<gene>
    <name evidence="2" type="ORF">KTH64_12870</name>
</gene>
<organism evidence="2 3">
    <name type="scientific">Acinetobacter junii</name>
    <dbReference type="NCBI Taxonomy" id="40215"/>
    <lineage>
        <taxon>Bacteria</taxon>
        <taxon>Pseudomonadati</taxon>
        <taxon>Pseudomonadota</taxon>
        <taxon>Gammaproteobacteria</taxon>
        <taxon>Moraxellales</taxon>
        <taxon>Moraxellaceae</taxon>
        <taxon>Acinetobacter</taxon>
    </lineage>
</organism>
<evidence type="ECO:0000259" key="1">
    <source>
        <dbReference type="PROSITE" id="PS50112"/>
    </source>
</evidence>
<dbReference type="PROSITE" id="PS50112">
    <property type="entry name" value="PAS"/>
    <property type="match status" value="1"/>
</dbReference>
<proteinExistence type="predicted"/>
<dbReference type="Proteomes" id="UP001208534">
    <property type="component" value="Unassembled WGS sequence"/>
</dbReference>
<dbReference type="SMART" id="SM00091">
    <property type="entry name" value="PAS"/>
    <property type="match status" value="2"/>
</dbReference>
<dbReference type="AlphaFoldDB" id="A0AAW5RC15"/>
<dbReference type="InterPro" id="IPR000014">
    <property type="entry name" value="PAS"/>
</dbReference>
<sequence>MMLQKQKAQKIDQPDEYWTPVFDQLNEPVIFFDDQLNILRCNAAWKNFSRNTTTILNHYIYPEDLYVFIRSMQSGFSHPIHIRLIQDAEHLAWFEVKMQKIQMMDWHVPRYFWSMMACEQTDLIKARDLKDARQRILKGILTRMPIMLYRSRNNRDWTMEYVSEGCKKITGHTEAELINSPLYGQLIHQDDREYVWNNIQEALQRHGCFHIRYRLNVAENQTHWVQEIGQGAYSESGMVLGIDGIVFQTQAEIF</sequence>
<dbReference type="Pfam" id="PF08447">
    <property type="entry name" value="PAS_3"/>
    <property type="match status" value="1"/>
</dbReference>
<dbReference type="InterPro" id="IPR035965">
    <property type="entry name" value="PAS-like_dom_sf"/>
</dbReference>
<evidence type="ECO:0000313" key="3">
    <source>
        <dbReference type="Proteomes" id="UP001208534"/>
    </source>
</evidence>
<reference evidence="2" key="1">
    <citation type="submission" date="2021-06" db="EMBL/GenBank/DDBJ databases">
        <title>Propagation of a rapidly emergent carbapenem-resistant Acinetobacter baumannii lineage by various extra-hospital transmission networks.</title>
        <authorList>
            <person name="Calix J."/>
        </authorList>
    </citation>
    <scope>NUCLEOTIDE SEQUENCE</scope>
    <source>
        <strain evidence="2">WU_MDCI_Aw63</strain>
    </source>
</reference>